<accession>A0A6I2UZE4</accession>
<comment type="caution">
    <text evidence="5">The sequence shown here is derived from an EMBL/GenBank/DDBJ whole genome shotgun (WGS) entry which is preliminary data.</text>
</comment>
<dbReference type="InterPro" id="IPR033756">
    <property type="entry name" value="YlxH/NBP35"/>
</dbReference>
<dbReference type="SUPFAM" id="SSF52540">
    <property type="entry name" value="P-loop containing nucleoside triphosphate hydrolases"/>
    <property type="match status" value="1"/>
</dbReference>
<dbReference type="PANTHER" id="PTHR43384:SF13">
    <property type="entry name" value="SLR0110 PROTEIN"/>
    <property type="match status" value="1"/>
</dbReference>
<dbReference type="AlphaFoldDB" id="A0A6I2UZE4"/>
<evidence type="ECO:0000256" key="3">
    <source>
        <dbReference type="PROSITE-ProRule" id="PRU00169"/>
    </source>
</evidence>
<keyword evidence="1" id="KW-0547">Nucleotide-binding</keyword>
<evidence type="ECO:0000259" key="4">
    <source>
        <dbReference type="PROSITE" id="PS50110"/>
    </source>
</evidence>
<dbReference type="Proteomes" id="UP000430222">
    <property type="component" value="Unassembled WGS sequence"/>
</dbReference>
<dbReference type="InterPro" id="IPR027417">
    <property type="entry name" value="P-loop_NTPase"/>
</dbReference>
<feature type="modified residue" description="4-aspartylphosphate" evidence="3">
    <location>
        <position position="55"/>
    </location>
</feature>
<dbReference type="GO" id="GO:0005829">
    <property type="term" value="C:cytosol"/>
    <property type="evidence" value="ECO:0007669"/>
    <property type="project" value="TreeGrafter"/>
</dbReference>
<dbReference type="GO" id="GO:0000160">
    <property type="term" value="P:phosphorelay signal transduction system"/>
    <property type="evidence" value="ECO:0007669"/>
    <property type="project" value="InterPro"/>
</dbReference>
<keyword evidence="6" id="KW-1185">Reference proteome</keyword>
<dbReference type="PANTHER" id="PTHR43384">
    <property type="entry name" value="SEPTUM SITE-DETERMINING PROTEIN MIND HOMOLOG, CHLOROPLASTIC-RELATED"/>
    <property type="match status" value="1"/>
</dbReference>
<evidence type="ECO:0000256" key="1">
    <source>
        <dbReference type="ARBA" id="ARBA00022741"/>
    </source>
</evidence>
<dbReference type="Pfam" id="PF10609">
    <property type="entry name" value="ParA"/>
    <property type="match status" value="1"/>
</dbReference>
<proteinExistence type="predicted"/>
<dbReference type="InterPro" id="IPR050625">
    <property type="entry name" value="ParA/MinD_ATPase"/>
</dbReference>
<dbReference type="InterPro" id="IPR001789">
    <property type="entry name" value="Sig_transdc_resp-reg_receiver"/>
</dbReference>
<name>A0A6I2UZE4_9FIRM</name>
<dbReference type="Gene3D" id="3.40.50.300">
    <property type="entry name" value="P-loop containing nucleotide triphosphate hydrolases"/>
    <property type="match status" value="1"/>
</dbReference>
<evidence type="ECO:0000313" key="5">
    <source>
        <dbReference type="EMBL" id="MSV24602.1"/>
    </source>
</evidence>
<gene>
    <name evidence="5" type="ORF">FYJ78_05240</name>
</gene>
<organism evidence="5 6">
    <name type="scientific">Selenomonas montiformis</name>
    <dbReference type="NCBI Taxonomy" id="2652285"/>
    <lineage>
        <taxon>Bacteria</taxon>
        <taxon>Bacillati</taxon>
        <taxon>Bacillota</taxon>
        <taxon>Negativicutes</taxon>
        <taxon>Selenomonadales</taxon>
        <taxon>Selenomonadaceae</taxon>
        <taxon>Selenomonas</taxon>
    </lineage>
</organism>
<dbReference type="EMBL" id="VUNL01000004">
    <property type="protein sequence ID" value="MSV24602.1"/>
    <property type="molecule type" value="Genomic_DNA"/>
</dbReference>
<dbReference type="GO" id="GO:0051782">
    <property type="term" value="P:negative regulation of cell division"/>
    <property type="evidence" value="ECO:0007669"/>
    <property type="project" value="TreeGrafter"/>
</dbReference>
<reference evidence="5 6" key="1">
    <citation type="submission" date="2019-08" db="EMBL/GenBank/DDBJ databases">
        <title>In-depth cultivation of the pig gut microbiome towards novel bacterial diversity and tailored functional studies.</title>
        <authorList>
            <person name="Wylensek D."/>
            <person name="Hitch T.C.A."/>
            <person name="Clavel T."/>
        </authorList>
    </citation>
    <scope>NUCLEOTIDE SEQUENCE [LARGE SCALE GENOMIC DNA]</scope>
    <source>
        <strain evidence="6">WCA-380-WT-3B3</strain>
    </source>
</reference>
<evidence type="ECO:0000313" key="6">
    <source>
        <dbReference type="Proteomes" id="UP000430222"/>
    </source>
</evidence>
<dbReference type="SUPFAM" id="SSF52172">
    <property type="entry name" value="CheY-like"/>
    <property type="match status" value="1"/>
</dbReference>
<dbReference type="InterPro" id="IPR011006">
    <property type="entry name" value="CheY-like_superfamily"/>
</dbReference>
<dbReference type="GO" id="GO:0009898">
    <property type="term" value="C:cytoplasmic side of plasma membrane"/>
    <property type="evidence" value="ECO:0007669"/>
    <property type="project" value="TreeGrafter"/>
</dbReference>
<sequence length="375" mass="41902">MKYRVLLVEGNRLMMEQLANVINQTPDFELAAKYQSDSDALGQGGVFKPNLILLDVENRNAPEILADFRRVYPDTSIVCMGDHWQAEVASHLVREGARGYIIKPFTGEYLVKAMQQFAKTGMEVTNRTVSFFSPKGKSGKTTVIANLAMCLANKTGEQIGIIDADLQFGDMAVFFNLKPKSTIVEAVRDVDFLSPISLSGYFTEVNDRVKVLCGTANPSLSDRVEIESFIRVIHMAQSLFRYVLIDVPPGFNPTSIAAAEQSDTVYLVSMINGGFEVQHMRRALEIFEGLDRHEEIVRTIFTRVTPCDIASQKRLEQELGYPVDCIVPNEYQIVSNAADNGRMALDIEPDSQLTRSINKLAAQLTGHKQIRWDQP</sequence>
<dbReference type="GO" id="GO:0005524">
    <property type="term" value="F:ATP binding"/>
    <property type="evidence" value="ECO:0007669"/>
    <property type="project" value="TreeGrafter"/>
</dbReference>
<dbReference type="Gene3D" id="3.40.50.2300">
    <property type="match status" value="1"/>
</dbReference>
<dbReference type="SMART" id="SM00448">
    <property type="entry name" value="REC"/>
    <property type="match status" value="1"/>
</dbReference>
<evidence type="ECO:0000256" key="2">
    <source>
        <dbReference type="ARBA" id="ARBA00022840"/>
    </source>
</evidence>
<dbReference type="PROSITE" id="PS50110">
    <property type="entry name" value="RESPONSE_REGULATORY"/>
    <property type="match status" value="1"/>
</dbReference>
<protein>
    <submittedName>
        <fullName evidence="5">MinD/ParA family protein</fullName>
    </submittedName>
</protein>
<keyword evidence="3" id="KW-0597">Phosphoprotein</keyword>
<keyword evidence="2" id="KW-0067">ATP-binding</keyword>
<dbReference type="Pfam" id="PF00072">
    <property type="entry name" value="Response_reg"/>
    <property type="match status" value="1"/>
</dbReference>
<feature type="domain" description="Response regulatory" evidence="4">
    <location>
        <begin position="4"/>
        <end position="118"/>
    </location>
</feature>
<dbReference type="RefSeq" id="WP_154620352.1">
    <property type="nucleotide sequence ID" value="NZ_VUNL01000004.1"/>
</dbReference>
<dbReference type="GO" id="GO:0016887">
    <property type="term" value="F:ATP hydrolysis activity"/>
    <property type="evidence" value="ECO:0007669"/>
    <property type="project" value="TreeGrafter"/>
</dbReference>